<comment type="function">
    <text evidence="1">Nitronate monooxygenase that uses molecular oxygen to catalyze the oxidative denitrification of alkyl nitronates. Acts on propionate 3-nitronate (P3N), the presumed physiological substrate. Probably functions in the detoxification of P3N, a metabolic poison produced by plants and fungi as a defense mechanism.</text>
</comment>
<gene>
    <name evidence="6" type="ORF">EXD82_09330</name>
</gene>
<proteinExistence type="predicted"/>
<evidence type="ECO:0000313" key="7">
    <source>
        <dbReference type="Proteomes" id="UP000317863"/>
    </source>
</evidence>
<protein>
    <recommendedName>
        <fullName evidence="2">Probable nitronate monooxygenase</fullName>
    </recommendedName>
</protein>
<evidence type="ECO:0000256" key="4">
    <source>
        <dbReference type="ARBA" id="ARBA00022643"/>
    </source>
</evidence>
<dbReference type="Proteomes" id="UP000317863">
    <property type="component" value="Unassembled WGS sequence"/>
</dbReference>
<evidence type="ECO:0000256" key="3">
    <source>
        <dbReference type="ARBA" id="ARBA00022630"/>
    </source>
</evidence>
<comment type="caution">
    <text evidence="6">The sequence shown here is derived from an EMBL/GenBank/DDBJ whole genome shotgun (WGS) entry which is preliminary data.</text>
</comment>
<dbReference type="GO" id="GO:0006207">
    <property type="term" value="P:'de novo' pyrimidine nucleobase biosynthetic process"/>
    <property type="evidence" value="ECO:0007669"/>
    <property type="project" value="InterPro"/>
</dbReference>
<dbReference type="InterPro" id="IPR001295">
    <property type="entry name" value="Dihydroorotate_DH_CS"/>
</dbReference>
<dbReference type="PANTHER" id="PTHR32332">
    <property type="entry name" value="2-NITROPROPANE DIOXYGENASE"/>
    <property type="match status" value="1"/>
</dbReference>
<keyword evidence="6" id="KW-0503">Monooxygenase</keyword>
<evidence type="ECO:0000313" key="6">
    <source>
        <dbReference type="EMBL" id="TQQ83926.1"/>
    </source>
</evidence>
<dbReference type="AlphaFoldDB" id="A0A544QTA6"/>
<reference evidence="6 7" key="1">
    <citation type="submission" date="2019-02" db="EMBL/GenBank/DDBJ databases">
        <title>Peptostreptococcaceae bacterium ZHW00191 nov., a new bacterium isolated from the human gut.</title>
        <authorList>
            <person name="Zhou H.-W."/>
            <person name="Chen X.-J."/>
        </authorList>
    </citation>
    <scope>NUCLEOTIDE SEQUENCE [LARGE SCALE GENOMIC DNA]</scope>
    <source>
        <strain evidence="6 7">ZHW00191</strain>
    </source>
</reference>
<name>A0A544QTA6_9FIRM</name>
<dbReference type="Gene3D" id="3.20.20.70">
    <property type="entry name" value="Aldolase class I"/>
    <property type="match status" value="1"/>
</dbReference>
<evidence type="ECO:0000256" key="5">
    <source>
        <dbReference type="ARBA" id="ARBA00023002"/>
    </source>
</evidence>
<dbReference type="GO" id="GO:0016627">
    <property type="term" value="F:oxidoreductase activity, acting on the CH-CH group of donors"/>
    <property type="evidence" value="ECO:0007669"/>
    <property type="project" value="InterPro"/>
</dbReference>
<evidence type="ECO:0000256" key="2">
    <source>
        <dbReference type="ARBA" id="ARBA00013457"/>
    </source>
</evidence>
<dbReference type="InterPro" id="IPR013785">
    <property type="entry name" value="Aldolase_TIM"/>
</dbReference>
<dbReference type="GO" id="GO:0018580">
    <property type="term" value="F:nitronate monooxygenase activity"/>
    <property type="evidence" value="ECO:0007669"/>
    <property type="project" value="InterPro"/>
</dbReference>
<dbReference type="EMBL" id="SGJB01000020">
    <property type="protein sequence ID" value="TQQ83926.1"/>
    <property type="molecule type" value="Genomic_DNA"/>
</dbReference>
<sequence length="354" mass="37992">MTIKNLKISNLIAEKPIIQGGMGVGISRSSLAGYVALNGGVGVISGVQIGYDEPDFETNTLEANLRAVEKHIKKAKEIASGNGVIGINYMVAMNNYDIFVKKAVESGVDLIISGAGLPTKLPSLVKGSDVKIAPIVSTVKAAKVILKMWARKDKRTADMIVVEGPKAGGHLGFSEEKAKNADSFDYDKEFKGIIEVAKEYGENFGVEIPVIAAGGISDAETVKKYMDMGASGVQIGSRFVATEECDAHINFKNMYVNSSKDDIDIVVSPVGMPGRAIQNDFIKSVKAKRPEIKKCYNCLIPCNPAETPYCISQALINAVKGDVDNALIFCGADTYKIDRISTVKEVMDELTSLL</sequence>
<keyword evidence="5" id="KW-0560">Oxidoreductase</keyword>
<evidence type="ECO:0000256" key="1">
    <source>
        <dbReference type="ARBA" id="ARBA00003535"/>
    </source>
</evidence>
<dbReference type="InterPro" id="IPR004136">
    <property type="entry name" value="NMO"/>
</dbReference>
<dbReference type="CDD" id="cd04730">
    <property type="entry name" value="NPD_like"/>
    <property type="match status" value="1"/>
</dbReference>
<dbReference type="SUPFAM" id="SSF51412">
    <property type="entry name" value="Inosine monophosphate dehydrogenase (IMPDH)"/>
    <property type="match status" value="1"/>
</dbReference>
<keyword evidence="4" id="KW-0288">FMN</keyword>
<dbReference type="OrthoDB" id="9778912at2"/>
<dbReference type="PANTHER" id="PTHR32332:SF18">
    <property type="entry name" value="2-NITROPROPANE DIOXYGENASE"/>
    <property type="match status" value="1"/>
</dbReference>
<organism evidence="6 7">
    <name type="scientific">Peptacetobacter hominis</name>
    <dbReference type="NCBI Taxonomy" id="2743610"/>
    <lineage>
        <taxon>Bacteria</taxon>
        <taxon>Bacillati</taxon>
        <taxon>Bacillota</taxon>
        <taxon>Clostridia</taxon>
        <taxon>Peptostreptococcales</taxon>
        <taxon>Peptostreptococcaceae</taxon>
        <taxon>Peptacetobacter</taxon>
    </lineage>
</organism>
<dbReference type="Pfam" id="PF03060">
    <property type="entry name" value="NMO"/>
    <property type="match status" value="1"/>
</dbReference>
<keyword evidence="7" id="KW-1185">Reference proteome</keyword>
<accession>A0A544QTA6</accession>
<keyword evidence="3" id="KW-0285">Flavoprotein</keyword>
<dbReference type="PROSITE" id="PS00912">
    <property type="entry name" value="DHODEHASE_2"/>
    <property type="match status" value="1"/>
</dbReference>